<dbReference type="RefSeq" id="WP_133828872.1">
    <property type="nucleotide sequence ID" value="NZ_BAABHR010000003.1"/>
</dbReference>
<gene>
    <name evidence="1" type="ORF">EV188_1091</name>
</gene>
<comment type="caution">
    <text evidence="1">The sequence shown here is derived from an EMBL/GenBank/DDBJ whole genome shotgun (WGS) entry which is preliminary data.</text>
</comment>
<organism evidence="1 2">
    <name type="scientific">Actinomycetospora succinea</name>
    <dbReference type="NCBI Taxonomy" id="663603"/>
    <lineage>
        <taxon>Bacteria</taxon>
        <taxon>Bacillati</taxon>
        <taxon>Actinomycetota</taxon>
        <taxon>Actinomycetes</taxon>
        <taxon>Pseudonocardiales</taxon>
        <taxon>Pseudonocardiaceae</taxon>
        <taxon>Actinomycetospora</taxon>
    </lineage>
</organism>
<protein>
    <submittedName>
        <fullName evidence="1">Uncharacterized protein</fullName>
    </submittedName>
</protein>
<reference evidence="1 2" key="1">
    <citation type="submission" date="2019-03" db="EMBL/GenBank/DDBJ databases">
        <title>Genomic Encyclopedia of Type Strains, Phase IV (KMG-IV): sequencing the most valuable type-strain genomes for metagenomic binning, comparative biology and taxonomic classification.</title>
        <authorList>
            <person name="Goeker M."/>
        </authorList>
    </citation>
    <scope>NUCLEOTIDE SEQUENCE [LARGE SCALE GENOMIC DNA]</scope>
    <source>
        <strain evidence="1 2">DSM 45775</strain>
    </source>
</reference>
<sequence length="76" mass="8336">MLTVRVHLLAEVRLAAVALHDPDRGLPSATRVVDADTGVAVTRLLETRRELGCCRQNAYRRLDDLIARAAAWTAPS</sequence>
<dbReference type="AlphaFoldDB" id="A0A4R6UXY0"/>
<dbReference type="EMBL" id="SNYO01000009">
    <property type="protein sequence ID" value="TDQ50793.1"/>
    <property type="molecule type" value="Genomic_DNA"/>
</dbReference>
<dbReference type="Proteomes" id="UP000295705">
    <property type="component" value="Unassembled WGS sequence"/>
</dbReference>
<evidence type="ECO:0000313" key="1">
    <source>
        <dbReference type="EMBL" id="TDQ50793.1"/>
    </source>
</evidence>
<accession>A0A4R6UXY0</accession>
<proteinExistence type="predicted"/>
<name>A0A4R6UXY0_9PSEU</name>
<evidence type="ECO:0000313" key="2">
    <source>
        <dbReference type="Proteomes" id="UP000295705"/>
    </source>
</evidence>
<keyword evidence="2" id="KW-1185">Reference proteome</keyword>